<dbReference type="AlphaFoldDB" id="A0A7D4FY35"/>
<evidence type="ECO:0000313" key="3">
    <source>
        <dbReference type="Proteomes" id="UP000500843"/>
    </source>
</evidence>
<accession>A0A7D4FY35</accession>
<reference evidence="2 3" key="1">
    <citation type="submission" date="2020-05" db="EMBL/GenBank/DDBJ databases">
        <title>FDA dAtabase for Regulatory Grade micrObial Sequences (FDA-ARGOS): Supporting development and validation of Infectious Disease Dx tests.</title>
        <authorList>
            <person name="Moreno J."/>
            <person name="Tallon L."/>
            <person name="Sadzewicz L."/>
            <person name="Zhao X."/>
            <person name="Vavikolanu K."/>
            <person name="Mehta A."/>
            <person name="Aluvathingal J."/>
            <person name="Nadendla S."/>
            <person name="Myers T."/>
            <person name="Yan Y."/>
            <person name="Sichtig H."/>
        </authorList>
    </citation>
    <scope>NUCLEOTIDE SEQUENCE [LARGE SCALE GENOMIC DNA]</scope>
    <source>
        <strain evidence="2 3">FDAARGOS_760</strain>
    </source>
</reference>
<name>A0A7D4FY35_9BACT</name>
<evidence type="ECO:0000313" key="2">
    <source>
        <dbReference type="EMBL" id="QKH88874.1"/>
    </source>
</evidence>
<dbReference type="Proteomes" id="UP000500843">
    <property type="component" value="Chromosome 2"/>
</dbReference>
<proteinExistence type="predicted"/>
<dbReference type="RefSeq" id="WP_004361144.1">
    <property type="nucleotide sequence ID" value="NZ_CP054011.1"/>
</dbReference>
<keyword evidence="1" id="KW-0175">Coiled coil</keyword>
<evidence type="ECO:0008006" key="4">
    <source>
        <dbReference type="Google" id="ProtNLM"/>
    </source>
</evidence>
<dbReference type="EMBL" id="CP054011">
    <property type="protein sequence ID" value="QKH88874.1"/>
    <property type="molecule type" value="Genomic_DNA"/>
</dbReference>
<evidence type="ECO:0000256" key="1">
    <source>
        <dbReference type="SAM" id="Coils"/>
    </source>
</evidence>
<organism evidence="2 3">
    <name type="scientific">Prevotella melaninogenica</name>
    <dbReference type="NCBI Taxonomy" id="28132"/>
    <lineage>
        <taxon>Bacteria</taxon>
        <taxon>Pseudomonadati</taxon>
        <taxon>Bacteroidota</taxon>
        <taxon>Bacteroidia</taxon>
        <taxon>Bacteroidales</taxon>
        <taxon>Prevotellaceae</taxon>
        <taxon>Prevotella</taxon>
    </lineage>
</organism>
<feature type="coiled-coil region" evidence="1">
    <location>
        <begin position="284"/>
        <end position="311"/>
    </location>
</feature>
<sequence>MNINYVFSWAENSNGEMVHVDSVPRGQQCGCICPRCHENLLARHGDVREHGFAHHSDNRGANLNICYEVTLYKLAEQIIKNKKKIHTSSYYDIFPATDIYFVDVKIDSYYNREDKQPDVIAITEDGKQYLIEFTFNSKVQHKEKIDYKNLTCLEIDITNQTLESLESFLLESDKERKWLNNQIYFKGIEEKYRNNGKKIKVVEESICANCKIKYYCCGVKQKNSLDLLVIEHSGKKYRLCKQKELHKRIEKLNSQFSGAKLHKHIENDKDLSISVNMSNYCDYGQDLQEKLENIKRKEEEEKRRREEMESLHNPSDRTCFECRSNLVWANKNGYANCGAWKSLNVPQKTPPTCAKTCKNFKRK</sequence>
<gene>
    <name evidence="2" type="ORF">FIU21_07895</name>
</gene>
<protein>
    <recommendedName>
        <fullName evidence="4">Competence protein CoiA-like protein</fullName>
    </recommendedName>
</protein>